<gene>
    <name evidence="2" type="ORF">DFR58_11369</name>
</gene>
<dbReference type="OrthoDB" id="9805674at2"/>
<evidence type="ECO:0000313" key="3">
    <source>
        <dbReference type="Proteomes" id="UP000253034"/>
    </source>
</evidence>
<dbReference type="Pfam" id="PF13672">
    <property type="entry name" value="PP2C_2"/>
    <property type="match status" value="1"/>
</dbReference>
<dbReference type="AlphaFoldDB" id="A0A369B4K9"/>
<dbReference type="InterPro" id="IPR001932">
    <property type="entry name" value="PPM-type_phosphatase-like_dom"/>
</dbReference>
<comment type="caution">
    <text evidence="2">The sequence shown here is derived from an EMBL/GenBank/DDBJ whole genome shotgun (WGS) entry which is preliminary data.</text>
</comment>
<proteinExistence type="predicted"/>
<dbReference type="Gene3D" id="3.60.40.10">
    <property type="entry name" value="PPM-type phosphatase domain"/>
    <property type="match status" value="1"/>
</dbReference>
<dbReference type="EMBL" id="QPJT01000013">
    <property type="protein sequence ID" value="RCX15487.1"/>
    <property type="molecule type" value="Genomic_DNA"/>
</dbReference>
<dbReference type="SMART" id="SM00332">
    <property type="entry name" value="PP2Cc"/>
    <property type="match status" value="1"/>
</dbReference>
<organism evidence="2 3">
    <name type="scientific">Anaerobacterium chartisolvens</name>
    <dbReference type="NCBI Taxonomy" id="1297424"/>
    <lineage>
        <taxon>Bacteria</taxon>
        <taxon>Bacillati</taxon>
        <taxon>Bacillota</taxon>
        <taxon>Clostridia</taxon>
        <taxon>Eubacteriales</taxon>
        <taxon>Oscillospiraceae</taxon>
        <taxon>Anaerobacterium</taxon>
    </lineage>
</organism>
<reference evidence="2 3" key="1">
    <citation type="submission" date="2018-07" db="EMBL/GenBank/DDBJ databases">
        <title>Genomic Encyclopedia of Type Strains, Phase IV (KMG-IV): sequencing the most valuable type-strain genomes for metagenomic binning, comparative biology and taxonomic classification.</title>
        <authorList>
            <person name="Goeker M."/>
        </authorList>
    </citation>
    <scope>NUCLEOTIDE SEQUENCE [LARGE SCALE GENOMIC DNA]</scope>
    <source>
        <strain evidence="2 3">DSM 27016</strain>
    </source>
</reference>
<protein>
    <submittedName>
        <fullName evidence="2">Serine/threonine protein phosphatase PrpC</fullName>
    </submittedName>
</protein>
<dbReference type="InterPro" id="IPR036457">
    <property type="entry name" value="PPM-type-like_dom_sf"/>
</dbReference>
<name>A0A369B4K9_9FIRM</name>
<accession>A0A369B4K9</accession>
<keyword evidence="3" id="KW-1185">Reference proteome</keyword>
<dbReference type="RefSeq" id="WP_114298138.1">
    <property type="nucleotide sequence ID" value="NZ_QPJT01000013.1"/>
</dbReference>
<dbReference type="SUPFAM" id="SSF81606">
    <property type="entry name" value="PP2C-like"/>
    <property type="match status" value="1"/>
</dbReference>
<evidence type="ECO:0000313" key="2">
    <source>
        <dbReference type="EMBL" id="RCX15487.1"/>
    </source>
</evidence>
<feature type="domain" description="PPM-type phosphatase" evidence="1">
    <location>
        <begin position="14"/>
        <end position="273"/>
    </location>
</feature>
<evidence type="ECO:0000259" key="1">
    <source>
        <dbReference type="SMART" id="SM00332"/>
    </source>
</evidence>
<sequence>MEVNENKSSGVLETSDFAVFATRVTGFSHIKAGKNCQDAFLCTLKDIEGKEVIIASVADGHGSVRHDLSEYGSGLAVKAANELLEEMLVQSGEDIHVLYKSINAEFPKNLLKRWKENVIRDFSERFPEQPLDDTPQILKRYGTTLLFCVVVDDIAVYGRLGDGNIVIISGNDVQMGLKADDLLGTETYSLCQQMRSLSRWQIKVCYNFDFAVLSTDGFIDSFNEDEEAFNNAVLKLKEYIVLYGPQAALDSLPVFLSRCTNYGSGDDITVSCIYKKVLTGGEQQC</sequence>
<dbReference type="Proteomes" id="UP000253034">
    <property type="component" value="Unassembled WGS sequence"/>
</dbReference>